<accession>A0A8J3MSK2</accession>
<dbReference type="SUPFAM" id="SSF48452">
    <property type="entry name" value="TPR-like"/>
    <property type="match status" value="1"/>
</dbReference>
<sequence>MDRDEQLRKALRLRAEKRLEEARALLLELTHSDPEDAEVLCYTAWTHDSLGLEAEAVPYYEGALTHGLDGELRMGSLLGLGSTYRILGRYTEAIATLRQGMREYPEQREFRVFLAMALYNAQEHAEAMRLLLETLVETTSDLHIQSYQHAIQYYAPRLDEILK</sequence>
<dbReference type="InterPro" id="IPR019734">
    <property type="entry name" value="TPR_rpt"/>
</dbReference>
<dbReference type="RefSeq" id="WP_220194076.1">
    <property type="nucleotide sequence ID" value="NZ_BNJF01000001.1"/>
</dbReference>
<dbReference type="Pfam" id="PF12688">
    <property type="entry name" value="TPR_5"/>
    <property type="match status" value="1"/>
</dbReference>
<evidence type="ECO:0000259" key="2">
    <source>
        <dbReference type="Pfam" id="PF12688"/>
    </source>
</evidence>
<dbReference type="EMBL" id="BNJF01000001">
    <property type="protein sequence ID" value="GHO44698.1"/>
    <property type="molecule type" value="Genomic_DNA"/>
</dbReference>
<keyword evidence="1" id="KW-0802">TPR repeat</keyword>
<proteinExistence type="predicted"/>
<protein>
    <recommendedName>
        <fullName evidence="2">Tetratrico peptide repeat group 5 domain-containing protein</fullName>
    </recommendedName>
</protein>
<dbReference type="Gene3D" id="1.25.40.10">
    <property type="entry name" value="Tetratricopeptide repeat domain"/>
    <property type="match status" value="1"/>
</dbReference>
<feature type="domain" description="Tetratrico peptide repeat group 5" evidence="2">
    <location>
        <begin position="44"/>
        <end position="157"/>
    </location>
</feature>
<dbReference type="PROSITE" id="PS50005">
    <property type="entry name" value="TPR"/>
    <property type="match status" value="1"/>
</dbReference>
<keyword evidence="4" id="KW-1185">Reference proteome</keyword>
<reference evidence="3" key="1">
    <citation type="submission" date="2020-10" db="EMBL/GenBank/DDBJ databases">
        <title>Taxonomic study of unclassified bacteria belonging to the class Ktedonobacteria.</title>
        <authorList>
            <person name="Yabe S."/>
            <person name="Wang C.M."/>
            <person name="Zheng Y."/>
            <person name="Sakai Y."/>
            <person name="Cavaletti L."/>
            <person name="Monciardini P."/>
            <person name="Donadio S."/>
        </authorList>
    </citation>
    <scope>NUCLEOTIDE SEQUENCE</scope>
    <source>
        <strain evidence="3">SOSP1-1</strain>
    </source>
</reference>
<dbReference type="Proteomes" id="UP000612362">
    <property type="component" value="Unassembled WGS sequence"/>
</dbReference>
<evidence type="ECO:0000313" key="4">
    <source>
        <dbReference type="Proteomes" id="UP000612362"/>
    </source>
</evidence>
<comment type="caution">
    <text evidence="3">The sequence shown here is derived from an EMBL/GenBank/DDBJ whole genome shotgun (WGS) entry which is preliminary data.</text>
</comment>
<evidence type="ECO:0000256" key="1">
    <source>
        <dbReference type="PROSITE-ProRule" id="PRU00339"/>
    </source>
</evidence>
<name>A0A8J3MSK2_9CHLR</name>
<dbReference type="InterPro" id="IPR041656">
    <property type="entry name" value="TPR_5"/>
</dbReference>
<gene>
    <name evidence="3" type="ORF">KSX_28610</name>
</gene>
<feature type="repeat" description="TPR" evidence="1">
    <location>
        <begin position="74"/>
        <end position="107"/>
    </location>
</feature>
<dbReference type="AlphaFoldDB" id="A0A8J3MSK2"/>
<organism evidence="3 4">
    <name type="scientific">Ktedonospora formicarum</name>
    <dbReference type="NCBI Taxonomy" id="2778364"/>
    <lineage>
        <taxon>Bacteria</taxon>
        <taxon>Bacillati</taxon>
        <taxon>Chloroflexota</taxon>
        <taxon>Ktedonobacteria</taxon>
        <taxon>Ktedonobacterales</taxon>
        <taxon>Ktedonobacteraceae</taxon>
        <taxon>Ktedonospora</taxon>
    </lineage>
</organism>
<dbReference type="InterPro" id="IPR011990">
    <property type="entry name" value="TPR-like_helical_dom_sf"/>
</dbReference>
<evidence type="ECO:0000313" key="3">
    <source>
        <dbReference type="EMBL" id="GHO44698.1"/>
    </source>
</evidence>